<feature type="domain" description="Heme haloperoxidase family profile" evidence="8">
    <location>
        <begin position="49"/>
        <end position="259"/>
    </location>
</feature>
<evidence type="ECO:0000313" key="10">
    <source>
        <dbReference type="Proteomes" id="UP000521872"/>
    </source>
</evidence>
<dbReference type="PANTHER" id="PTHR33577">
    <property type="entry name" value="STERIGMATOCYSTIN BIOSYNTHESIS PEROXIDASE STCC-RELATED"/>
    <property type="match status" value="1"/>
</dbReference>
<dbReference type="Gene3D" id="1.10.489.10">
    <property type="entry name" value="Chloroperoxidase-like"/>
    <property type="match status" value="1"/>
</dbReference>
<proteinExistence type="inferred from homology"/>
<evidence type="ECO:0000256" key="5">
    <source>
        <dbReference type="ARBA" id="ARBA00023002"/>
    </source>
</evidence>
<keyword evidence="2" id="KW-0575">Peroxidase</keyword>
<name>A0A8H4QLP8_9AGAR</name>
<dbReference type="PANTHER" id="PTHR33577:SF18">
    <property type="entry name" value="HEME HALOPEROXIDASE FAMILY PROFILE DOMAIN-CONTAINING PROTEIN"/>
    <property type="match status" value="1"/>
</dbReference>
<evidence type="ECO:0000256" key="1">
    <source>
        <dbReference type="ARBA" id="ARBA00001970"/>
    </source>
</evidence>
<dbReference type="EMBL" id="JAACJL010000046">
    <property type="protein sequence ID" value="KAF4613143.1"/>
    <property type="molecule type" value="Genomic_DNA"/>
</dbReference>
<reference evidence="9 10" key="1">
    <citation type="submission" date="2019-12" db="EMBL/GenBank/DDBJ databases">
        <authorList>
            <person name="Floudas D."/>
            <person name="Bentzer J."/>
            <person name="Ahren D."/>
            <person name="Johansson T."/>
            <person name="Persson P."/>
            <person name="Tunlid A."/>
        </authorList>
    </citation>
    <scope>NUCLEOTIDE SEQUENCE [LARGE SCALE GENOMIC DNA]</scope>
    <source>
        <strain evidence="9 10">CBS 102.39</strain>
    </source>
</reference>
<dbReference type="InterPro" id="IPR036851">
    <property type="entry name" value="Chloroperoxidase-like_sf"/>
</dbReference>
<protein>
    <recommendedName>
        <fullName evidence="8">Heme haloperoxidase family profile domain-containing protein</fullName>
    </recommendedName>
</protein>
<dbReference type="Proteomes" id="UP000521872">
    <property type="component" value="Unassembled WGS sequence"/>
</dbReference>
<dbReference type="PROSITE" id="PS51405">
    <property type="entry name" value="HEME_HALOPEROXIDASE"/>
    <property type="match status" value="1"/>
</dbReference>
<dbReference type="Pfam" id="PF01328">
    <property type="entry name" value="Peroxidase_2"/>
    <property type="match status" value="1"/>
</dbReference>
<keyword evidence="6" id="KW-0408">Iron</keyword>
<comment type="cofactor">
    <cofactor evidence="1">
        <name>heme b</name>
        <dbReference type="ChEBI" id="CHEBI:60344"/>
    </cofactor>
</comment>
<keyword evidence="5" id="KW-0560">Oxidoreductase</keyword>
<evidence type="ECO:0000256" key="4">
    <source>
        <dbReference type="ARBA" id="ARBA00022723"/>
    </source>
</evidence>
<keyword evidence="3" id="KW-0349">Heme</keyword>
<dbReference type="SUPFAM" id="SSF47571">
    <property type="entry name" value="Cloroperoxidase"/>
    <property type="match status" value="1"/>
</dbReference>
<comment type="similarity">
    <text evidence="7">Belongs to the chloroperoxidase family.</text>
</comment>
<evidence type="ECO:0000256" key="2">
    <source>
        <dbReference type="ARBA" id="ARBA00022559"/>
    </source>
</evidence>
<gene>
    <name evidence="9" type="ORF">D9613_010987</name>
</gene>
<dbReference type="GO" id="GO:0004601">
    <property type="term" value="F:peroxidase activity"/>
    <property type="evidence" value="ECO:0007669"/>
    <property type="project" value="UniProtKB-KW"/>
</dbReference>
<evidence type="ECO:0000313" key="9">
    <source>
        <dbReference type="EMBL" id="KAF4613143.1"/>
    </source>
</evidence>
<sequence length="289" mass="31831">MFLITPIVNFFQNLLVFSWDFVLTIANILLPKLKVGHVVPAGHPGAGGKWPEYVPPKEGDSRCSCPALNALANHGILPHDGKNIKFNEFGPIIRKSYNFASTFCFFVPNTAANMLKKSYSKDTFDLAELDLHNGIEHDASLTREDSALVPDQGKPHLPFVRELLASATGKDKDGNALLTIKDLSAYSAKRRVDARKTNPNFSLSRSHKTFGSSNSSTLLTILGGRVADLETFLVEERLPEGWESRVRTRNGLTFGAFNVTVFKVEHGINEKAYEEKLAKEGGDAKTAEV</sequence>
<keyword evidence="10" id="KW-1185">Reference proteome</keyword>
<evidence type="ECO:0000256" key="3">
    <source>
        <dbReference type="ARBA" id="ARBA00022617"/>
    </source>
</evidence>
<dbReference type="GO" id="GO:0046872">
    <property type="term" value="F:metal ion binding"/>
    <property type="evidence" value="ECO:0007669"/>
    <property type="project" value="UniProtKB-KW"/>
</dbReference>
<evidence type="ECO:0000259" key="8">
    <source>
        <dbReference type="PROSITE" id="PS51405"/>
    </source>
</evidence>
<accession>A0A8H4QLP8</accession>
<keyword evidence="4" id="KW-0479">Metal-binding</keyword>
<dbReference type="AlphaFoldDB" id="A0A8H4QLP8"/>
<comment type="caution">
    <text evidence="9">The sequence shown here is derived from an EMBL/GenBank/DDBJ whole genome shotgun (WGS) entry which is preliminary data.</text>
</comment>
<evidence type="ECO:0000256" key="6">
    <source>
        <dbReference type="ARBA" id="ARBA00023004"/>
    </source>
</evidence>
<organism evidence="9 10">
    <name type="scientific">Agrocybe pediades</name>
    <dbReference type="NCBI Taxonomy" id="84607"/>
    <lineage>
        <taxon>Eukaryota</taxon>
        <taxon>Fungi</taxon>
        <taxon>Dikarya</taxon>
        <taxon>Basidiomycota</taxon>
        <taxon>Agaricomycotina</taxon>
        <taxon>Agaricomycetes</taxon>
        <taxon>Agaricomycetidae</taxon>
        <taxon>Agaricales</taxon>
        <taxon>Agaricineae</taxon>
        <taxon>Strophariaceae</taxon>
        <taxon>Agrocybe</taxon>
    </lineage>
</organism>
<dbReference type="InterPro" id="IPR000028">
    <property type="entry name" value="Chloroperoxidase"/>
</dbReference>
<evidence type="ECO:0000256" key="7">
    <source>
        <dbReference type="ARBA" id="ARBA00025795"/>
    </source>
</evidence>